<feature type="domain" description="Resolvase/invertase-type recombinase catalytic" evidence="3">
    <location>
        <begin position="3"/>
        <end position="140"/>
    </location>
</feature>
<protein>
    <submittedName>
        <fullName evidence="4">Resolvase</fullName>
    </submittedName>
</protein>
<keyword evidence="1" id="KW-0238">DNA-binding</keyword>
<dbReference type="RefSeq" id="WP_188904768.1">
    <property type="nucleotide sequence ID" value="NZ_BMOM01000024.1"/>
</dbReference>
<accession>A0ABQ2GXB7</accession>
<dbReference type="Gene3D" id="3.40.50.1390">
    <property type="entry name" value="Resolvase, N-terminal catalytic domain"/>
    <property type="match status" value="1"/>
</dbReference>
<dbReference type="InterPro" id="IPR011109">
    <property type="entry name" value="DNA_bind_recombinase_dom"/>
</dbReference>
<evidence type="ECO:0000256" key="2">
    <source>
        <dbReference type="ARBA" id="ARBA00023172"/>
    </source>
</evidence>
<dbReference type="PANTHER" id="PTHR30461">
    <property type="entry name" value="DNA-INVERTASE FROM LAMBDOID PROPHAGE"/>
    <property type="match status" value="1"/>
</dbReference>
<dbReference type="Pfam" id="PF00239">
    <property type="entry name" value="Resolvase"/>
    <property type="match status" value="1"/>
</dbReference>
<sequence>MPPAVAYYRVSTTKQGQSGLGLEAQRHAVTVFARSRGLDVIREVIEIETGTAKRDRPQLRAALETARGAGAVLMIAKLDRLARNVAFISSLMEARTPFVACDMPDATELTVHIMAALAEHEARLIGTRTRDALAAAKARGVKLGSPVPMSEACRAAGRASTARKAQAAYSSVNGYVRLMRQTGMSLREIASRLNAEGHRSRTGKTWNHAQVARVLKYCTT</sequence>
<keyword evidence="5" id="KW-1185">Reference proteome</keyword>
<comment type="caution">
    <text evidence="4">The sequence shown here is derived from an EMBL/GenBank/DDBJ whole genome shotgun (WGS) entry which is preliminary data.</text>
</comment>
<dbReference type="Proteomes" id="UP000661918">
    <property type="component" value="Unassembled WGS sequence"/>
</dbReference>
<dbReference type="InterPro" id="IPR050639">
    <property type="entry name" value="SSR_resolvase"/>
</dbReference>
<gene>
    <name evidence="4" type="ORF">GCM10010841_25710</name>
</gene>
<dbReference type="SMART" id="SM00857">
    <property type="entry name" value="Resolvase"/>
    <property type="match status" value="1"/>
</dbReference>
<dbReference type="CDD" id="cd00338">
    <property type="entry name" value="Ser_Recombinase"/>
    <property type="match status" value="1"/>
</dbReference>
<organism evidence="4 5">
    <name type="scientific">Deinococcus aerophilus</name>
    <dbReference type="NCBI Taxonomy" id="522488"/>
    <lineage>
        <taxon>Bacteria</taxon>
        <taxon>Thermotogati</taxon>
        <taxon>Deinococcota</taxon>
        <taxon>Deinococci</taxon>
        <taxon>Deinococcales</taxon>
        <taxon>Deinococcaceae</taxon>
        <taxon>Deinococcus</taxon>
    </lineage>
</organism>
<keyword evidence="2" id="KW-0233">DNA recombination</keyword>
<dbReference type="InterPro" id="IPR036162">
    <property type="entry name" value="Resolvase-like_N_sf"/>
</dbReference>
<evidence type="ECO:0000313" key="5">
    <source>
        <dbReference type="Proteomes" id="UP000661918"/>
    </source>
</evidence>
<dbReference type="Pfam" id="PF07508">
    <property type="entry name" value="Recombinase"/>
    <property type="match status" value="1"/>
</dbReference>
<evidence type="ECO:0000259" key="3">
    <source>
        <dbReference type="PROSITE" id="PS51736"/>
    </source>
</evidence>
<dbReference type="InterPro" id="IPR006119">
    <property type="entry name" value="Resolv_N"/>
</dbReference>
<reference evidence="5" key="1">
    <citation type="journal article" date="2019" name="Int. J. Syst. Evol. Microbiol.">
        <title>The Global Catalogue of Microorganisms (GCM) 10K type strain sequencing project: providing services to taxonomists for standard genome sequencing and annotation.</title>
        <authorList>
            <consortium name="The Broad Institute Genomics Platform"/>
            <consortium name="The Broad Institute Genome Sequencing Center for Infectious Disease"/>
            <person name="Wu L."/>
            <person name="Ma J."/>
        </authorList>
    </citation>
    <scope>NUCLEOTIDE SEQUENCE [LARGE SCALE GENOMIC DNA]</scope>
    <source>
        <strain evidence="5">JCM 15443</strain>
    </source>
</reference>
<proteinExistence type="predicted"/>
<name>A0ABQ2GXB7_9DEIO</name>
<dbReference type="SUPFAM" id="SSF53041">
    <property type="entry name" value="Resolvase-like"/>
    <property type="match status" value="1"/>
</dbReference>
<evidence type="ECO:0000313" key="4">
    <source>
        <dbReference type="EMBL" id="GGM16223.1"/>
    </source>
</evidence>
<dbReference type="PANTHER" id="PTHR30461:SF2">
    <property type="entry name" value="SERINE RECOMBINASE PINE-RELATED"/>
    <property type="match status" value="1"/>
</dbReference>
<dbReference type="PROSITE" id="PS51736">
    <property type="entry name" value="RECOMBINASES_3"/>
    <property type="match status" value="1"/>
</dbReference>
<dbReference type="EMBL" id="BMOM01000024">
    <property type="protein sequence ID" value="GGM16223.1"/>
    <property type="molecule type" value="Genomic_DNA"/>
</dbReference>
<evidence type="ECO:0000256" key="1">
    <source>
        <dbReference type="ARBA" id="ARBA00023125"/>
    </source>
</evidence>